<evidence type="ECO:0000313" key="2">
    <source>
        <dbReference type="EMBL" id="SNR60606.1"/>
    </source>
</evidence>
<dbReference type="Pfam" id="PF12680">
    <property type="entry name" value="SnoaL_2"/>
    <property type="match status" value="1"/>
</dbReference>
<dbReference type="EMBL" id="FZNW01000011">
    <property type="protein sequence ID" value="SNR60606.1"/>
    <property type="molecule type" value="Genomic_DNA"/>
</dbReference>
<evidence type="ECO:0000259" key="1">
    <source>
        <dbReference type="Pfam" id="PF12680"/>
    </source>
</evidence>
<accession>A0A238XNK5</accession>
<evidence type="ECO:0000313" key="3">
    <source>
        <dbReference type="Proteomes" id="UP000198348"/>
    </source>
</evidence>
<dbReference type="OrthoDB" id="333383at2"/>
<dbReference type="Proteomes" id="UP000198348">
    <property type="component" value="Unassembled WGS sequence"/>
</dbReference>
<sequence>MEQADIVDDAFLRRFATDWLSAWNSHDTEQVLALLHPDIHWEDTVFWTDILYGRQAVRDYVERIWQVMPDVVFDETQLFTAPQDGRALVLFRQSGHGPPTLAPNRQFATYGCDIFLEFRDGLLSRYLAQYEITDMMRQLGALPPREGKIGGAYLLSLLNRKDWPSSAQAGP</sequence>
<gene>
    <name evidence="2" type="ORF">SAMN06265360_111164</name>
</gene>
<dbReference type="AlphaFoldDB" id="A0A238XNK5"/>
<dbReference type="Gene3D" id="3.10.450.50">
    <property type="match status" value="1"/>
</dbReference>
<name>A0A238XNK5_9PSEU</name>
<feature type="domain" description="SnoaL-like" evidence="1">
    <location>
        <begin position="17"/>
        <end position="125"/>
    </location>
</feature>
<protein>
    <submittedName>
        <fullName evidence="2">Predicted ester cyclase</fullName>
    </submittedName>
</protein>
<dbReference type="InterPro" id="IPR037401">
    <property type="entry name" value="SnoaL-like"/>
</dbReference>
<dbReference type="InterPro" id="IPR032710">
    <property type="entry name" value="NTF2-like_dom_sf"/>
</dbReference>
<organism evidence="2 3">
    <name type="scientific">Haloechinothrix alba</name>
    <dbReference type="NCBI Taxonomy" id="664784"/>
    <lineage>
        <taxon>Bacteria</taxon>
        <taxon>Bacillati</taxon>
        <taxon>Actinomycetota</taxon>
        <taxon>Actinomycetes</taxon>
        <taxon>Pseudonocardiales</taxon>
        <taxon>Pseudonocardiaceae</taxon>
        <taxon>Haloechinothrix</taxon>
    </lineage>
</organism>
<dbReference type="RefSeq" id="WP_089301778.1">
    <property type="nucleotide sequence ID" value="NZ_FZNW01000011.1"/>
</dbReference>
<proteinExistence type="predicted"/>
<keyword evidence="3" id="KW-1185">Reference proteome</keyword>
<dbReference type="SUPFAM" id="SSF54427">
    <property type="entry name" value="NTF2-like"/>
    <property type="match status" value="1"/>
</dbReference>
<reference evidence="2 3" key="1">
    <citation type="submission" date="2017-06" db="EMBL/GenBank/DDBJ databases">
        <authorList>
            <person name="Kim H.J."/>
            <person name="Triplett B.A."/>
        </authorList>
    </citation>
    <scope>NUCLEOTIDE SEQUENCE [LARGE SCALE GENOMIC DNA]</scope>
    <source>
        <strain evidence="2 3">DSM 45207</strain>
    </source>
</reference>